<evidence type="ECO:0000313" key="5">
    <source>
        <dbReference type="Proteomes" id="UP000480854"/>
    </source>
</evidence>
<dbReference type="EMBL" id="QOKW01000006">
    <property type="protein sequence ID" value="KAA0681444.1"/>
    <property type="molecule type" value="Genomic_DNA"/>
</dbReference>
<dbReference type="PANTHER" id="PTHR44591:SF3">
    <property type="entry name" value="RESPONSE REGULATORY DOMAIN-CONTAINING PROTEIN"/>
    <property type="match status" value="1"/>
</dbReference>
<dbReference type="InterPro" id="IPR050595">
    <property type="entry name" value="Bact_response_regulator"/>
</dbReference>
<dbReference type="Proteomes" id="UP000480854">
    <property type="component" value="Unassembled WGS sequence"/>
</dbReference>
<keyword evidence="1 2" id="KW-0597">Phosphoprotein</keyword>
<dbReference type="CDD" id="cd00156">
    <property type="entry name" value="REC"/>
    <property type="match status" value="1"/>
</dbReference>
<dbReference type="RefSeq" id="WP_149468811.1">
    <property type="nucleotide sequence ID" value="NZ_QOKW01000006.1"/>
</dbReference>
<comment type="caution">
    <text evidence="4">The sequence shown here is derived from an EMBL/GenBank/DDBJ whole genome shotgun (WGS) entry which is preliminary data.</text>
</comment>
<organism evidence="4 5">
    <name type="scientific">Roseomonas genomospecies 6</name>
    <dbReference type="NCBI Taxonomy" id="214106"/>
    <lineage>
        <taxon>Bacteria</taxon>
        <taxon>Pseudomonadati</taxon>
        <taxon>Pseudomonadota</taxon>
        <taxon>Alphaproteobacteria</taxon>
        <taxon>Acetobacterales</taxon>
        <taxon>Roseomonadaceae</taxon>
        <taxon>Roseomonas</taxon>
    </lineage>
</organism>
<dbReference type="PROSITE" id="PS50110">
    <property type="entry name" value="RESPONSE_REGULATORY"/>
    <property type="match status" value="1"/>
</dbReference>
<protein>
    <submittedName>
        <fullName evidence="4">Response regulator</fullName>
    </submittedName>
</protein>
<dbReference type="InterPro" id="IPR036890">
    <property type="entry name" value="HATPase_C_sf"/>
</dbReference>
<feature type="modified residue" description="4-aspartylphosphate" evidence="2">
    <location>
        <position position="57"/>
    </location>
</feature>
<gene>
    <name evidence="4" type="ORF">DS843_10340</name>
</gene>
<dbReference type="Pfam" id="PF00072">
    <property type="entry name" value="Response_reg"/>
    <property type="match status" value="1"/>
</dbReference>
<keyword evidence="5" id="KW-1185">Reference proteome</keyword>
<dbReference type="SUPFAM" id="SSF52172">
    <property type="entry name" value="CheY-like"/>
    <property type="match status" value="1"/>
</dbReference>
<dbReference type="OrthoDB" id="9793549at2"/>
<dbReference type="CDD" id="cd16936">
    <property type="entry name" value="HATPase_RsbW-like"/>
    <property type="match status" value="1"/>
</dbReference>
<evidence type="ECO:0000256" key="2">
    <source>
        <dbReference type="PROSITE-ProRule" id="PRU00169"/>
    </source>
</evidence>
<dbReference type="InterPro" id="IPR011006">
    <property type="entry name" value="CheY-like_superfamily"/>
</dbReference>
<dbReference type="Gene3D" id="3.30.565.10">
    <property type="entry name" value="Histidine kinase-like ATPase, C-terminal domain"/>
    <property type="match status" value="1"/>
</dbReference>
<name>A0A9W7NKJ7_9PROT</name>
<evidence type="ECO:0000313" key="4">
    <source>
        <dbReference type="EMBL" id="KAA0681444.1"/>
    </source>
</evidence>
<feature type="domain" description="Response regulatory" evidence="3">
    <location>
        <begin position="6"/>
        <end position="124"/>
    </location>
</feature>
<dbReference type="SMART" id="SM00448">
    <property type="entry name" value="REC"/>
    <property type="match status" value="1"/>
</dbReference>
<evidence type="ECO:0000256" key="1">
    <source>
        <dbReference type="ARBA" id="ARBA00022553"/>
    </source>
</evidence>
<dbReference type="PANTHER" id="PTHR44591">
    <property type="entry name" value="STRESS RESPONSE REGULATOR PROTEIN 1"/>
    <property type="match status" value="1"/>
</dbReference>
<accession>A0A9W7NKJ7</accession>
<dbReference type="InterPro" id="IPR001789">
    <property type="entry name" value="Sig_transdc_resp-reg_receiver"/>
</dbReference>
<evidence type="ECO:0000259" key="3">
    <source>
        <dbReference type="PROSITE" id="PS50110"/>
    </source>
</evidence>
<dbReference type="GO" id="GO:0000160">
    <property type="term" value="P:phosphorelay signal transduction system"/>
    <property type="evidence" value="ECO:0007669"/>
    <property type="project" value="InterPro"/>
</dbReference>
<proteinExistence type="predicted"/>
<dbReference type="Gene3D" id="3.40.50.2300">
    <property type="match status" value="1"/>
</dbReference>
<reference evidence="4 5" key="1">
    <citation type="submission" date="2018-07" db="EMBL/GenBank/DDBJ databases">
        <title>Genome sequence of Azospirillum sp. ATCC 49961.</title>
        <authorList>
            <person name="Sant'Anna F.H."/>
            <person name="Baldani J.I."/>
            <person name="Zilli J.E."/>
            <person name="Reis V.M."/>
            <person name="Hartmann A."/>
            <person name="Cruz L."/>
            <person name="de Souza E.M."/>
            <person name="de Oliveira Pedrosa F."/>
            <person name="Passaglia L.M.P."/>
        </authorList>
    </citation>
    <scope>NUCLEOTIDE SEQUENCE [LARGE SCALE GENOMIC DNA]</scope>
    <source>
        <strain evidence="4 5">ATCC 49961</strain>
    </source>
</reference>
<sequence length="300" mass="32647">MADPITALVVDDEEMSRAIASGYLARMGYRTLEVPTGKAAWELLSGRRQPVHMVLLDRHLPDMDGVALLARMKADAELASIPVVMQTTSDSSADIAQAIQAGVFYYLIKPYHGDLLRSVAAAAIDDHTRLKRLEGDVRSHAGAMALLQEGVFHFRTPQEAHNLAVAVSSALPKTRKLAFGLVELLLNAVEHGNLGIGYETKSALKQGNRLTREIEERLARPENHAKFATLRIERAPGSVAFTVSDMGEGFDWTRYLSMDANRLSASHGRGIALARMIAFDELTYLGSGSTVVGTVRLADP</sequence>
<dbReference type="AlphaFoldDB" id="A0A9W7NKJ7"/>